<dbReference type="EMBL" id="CP024608">
    <property type="protein sequence ID" value="ATQ74980.1"/>
    <property type="molecule type" value="Genomic_DNA"/>
</dbReference>
<dbReference type="KEGG" id="mass:CR152_10915"/>
<proteinExistence type="predicted"/>
<organism evidence="2 3">
    <name type="scientific">Massilia violaceinigra</name>
    <dbReference type="NCBI Taxonomy" id="2045208"/>
    <lineage>
        <taxon>Bacteria</taxon>
        <taxon>Pseudomonadati</taxon>
        <taxon>Pseudomonadota</taxon>
        <taxon>Betaproteobacteria</taxon>
        <taxon>Burkholderiales</taxon>
        <taxon>Oxalobacteraceae</taxon>
        <taxon>Telluria group</taxon>
        <taxon>Massilia</taxon>
    </lineage>
</organism>
<dbReference type="AlphaFoldDB" id="A0A2D2DJ26"/>
<evidence type="ECO:0000313" key="2">
    <source>
        <dbReference type="EMBL" id="ATQ74980.1"/>
    </source>
</evidence>
<sequence length="217" mass="23550">MENRMNPTQLLATCCLLATTASAQAVVVIDQSHVPDNVSAMNSSASISWDTFRRAQTFTVGVSGFLNSVQVFTTGTKDTFDNMNILDRVEGTGNIISTSQLVDKTWSTVTFDFRPYNIAVKAGDVLAFEIFGKSEGDMQVVEYYGVNNSAWNDSYTGGSDFFINPDFGYTTFTPNPIDAYFVSTVDNGVPAVPEPSHYAMLALGLLCVGALASRRRA</sequence>
<accession>A0A2D2DJ26</accession>
<keyword evidence="3" id="KW-1185">Reference proteome</keyword>
<gene>
    <name evidence="2" type="ORF">CR152_10915</name>
</gene>
<protein>
    <recommendedName>
        <fullName evidence="4">PEP-CTERM protein-sorting domain-containing protein</fullName>
    </recommendedName>
</protein>
<dbReference type="NCBIfam" id="TIGR02595">
    <property type="entry name" value="PEP_CTERM"/>
    <property type="match status" value="1"/>
</dbReference>
<reference evidence="2" key="1">
    <citation type="submission" date="2017-10" db="EMBL/GenBank/DDBJ databases">
        <title>Massilia psychrophilum sp. nov., a novel purple-pigmented bacterium isolated from Tianshan glacier, Xinjiang Municipality, China.</title>
        <authorList>
            <person name="Wang H."/>
        </authorList>
    </citation>
    <scope>NUCLEOTIDE SEQUENCE [LARGE SCALE GENOMIC DNA]</scope>
    <source>
        <strain evidence="2">B2</strain>
    </source>
</reference>
<evidence type="ECO:0000313" key="3">
    <source>
        <dbReference type="Proteomes" id="UP000229897"/>
    </source>
</evidence>
<feature type="chain" id="PRO_5013581724" description="PEP-CTERM protein-sorting domain-containing protein" evidence="1">
    <location>
        <begin position="26"/>
        <end position="217"/>
    </location>
</feature>
<keyword evidence="1" id="KW-0732">Signal</keyword>
<dbReference type="Proteomes" id="UP000229897">
    <property type="component" value="Chromosome"/>
</dbReference>
<dbReference type="InterPro" id="IPR013424">
    <property type="entry name" value="Ice-binding_C"/>
</dbReference>
<name>A0A2D2DJ26_9BURK</name>
<evidence type="ECO:0000256" key="1">
    <source>
        <dbReference type="SAM" id="SignalP"/>
    </source>
</evidence>
<feature type="signal peptide" evidence="1">
    <location>
        <begin position="1"/>
        <end position="25"/>
    </location>
</feature>
<evidence type="ECO:0008006" key="4">
    <source>
        <dbReference type="Google" id="ProtNLM"/>
    </source>
</evidence>